<feature type="domain" description="DUF2059" evidence="2">
    <location>
        <begin position="103"/>
        <end position="143"/>
    </location>
</feature>
<feature type="chain" id="PRO_5019373929" description="DUF2059 domain-containing protein" evidence="1">
    <location>
        <begin position="26"/>
        <end position="189"/>
    </location>
</feature>
<evidence type="ECO:0000313" key="4">
    <source>
        <dbReference type="Proteomes" id="UP000288096"/>
    </source>
</evidence>
<dbReference type="AlphaFoldDB" id="A0A401FYR7"/>
<dbReference type="Pfam" id="PF09832">
    <property type="entry name" value="DUF2059"/>
    <property type="match status" value="1"/>
</dbReference>
<protein>
    <recommendedName>
        <fullName evidence="2">DUF2059 domain-containing protein</fullName>
    </recommendedName>
</protein>
<dbReference type="EMBL" id="BEXT01000001">
    <property type="protein sequence ID" value="GBC62109.1"/>
    <property type="molecule type" value="Genomic_DNA"/>
</dbReference>
<dbReference type="InterPro" id="IPR018637">
    <property type="entry name" value="DUF2059"/>
</dbReference>
<keyword evidence="4" id="KW-1185">Reference proteome</keyword>
<reference evidence="4" key="1">
    <citation type="submission" date="2017-11" db="EMBL/GenBank/DDBJ databases">
        <authorList>
            <person name="Watanabe M."/>
            <person name="Kojima H."/>
        </authorList>
    </citation>
    <scope>NUCLEOTIDE SEQUENCE [LARGE SCALE GENOMIC DNA]</scope>
    <source>
        <strain evidence="4">Tokyo 01</strain>
    </source>
</reference>
<dbReference type="RefSeq" id="WP_124329311.1">
    <property type="nucleotide sequence ID" value="NZ_BEXT01000001.1"/>
</dbReference>
<evidence type="ECO:0000256" key="1">
    <source>
        <dbReference type="SAM" id="SignalP"/>
    </source>
</evidence>
<dbReference type="Proteomes" id="UP000288096">
    <property type="component" value="Unassembled WGS sequence"/>
</dbReference>
<dbReference type="OrthoDB" id="1143459at2"/>
<proteinExistence type="predicted"/>
<accession>A0A401FYR7</accession>
<name>A0A401FYR7_9BACT</name>
<gene>
    <name evidence="3" type="ORF">DENIS_3072</name>
</gene>
<evidence type="ECO:0000259" key="2">
    <source>
        <dbReference type="Pfam" id="PF09832"/>
    </source>
</evidence>
<sequence length="189" mass="21854">MRPLSKAICASLIFILIIVSTSVFGDQNSKAAKLNELMELSGMVKIMEKARNKNKVQALQYKQQVMKQFEQNFNIDDPKVWKYFESEYQKFIASLEPKWSSEEAVQKYADLYGSRMTEEEIDKVLEFEKSEVGKKSTAVSNEVVPLWLDYLTKESDAQFSEGLQKFAANLKSFIAEKNKKQKIQKELQK</sequence>
<reference evidence="4" key="2">
    <citation type="submission" date="2019-01" db="EMBL/GenBank/DDBJ databases">
        <title>Genome sequence of Desulfonema ishimotonii strain Tokyo 01.</title>
        <authorList>
            <person name="Fukui M."/>
        </authorList>
    </citation>
    <scope>NUCLEOTIDE SEQUENCE [LARGE SCALE GENOMIC DNA]</scope>
    <source>
        <strain evidence="4">Tokyo 01</strain>
    </source>
</reference>
<comment type="caution">
    <text evidence="3">The sequence shown here is derived from an EMBL/GenBank/DDBJ whole genome shotgun (WGS) entry which is preliminary data.</text>
</comment>
<feature type="signal peptide" evidence="1">
    <location>
        <begin position="1"/>
        <end position="25"/>
    </location>
</feature>
<organism evidence="3 4">
    <name type="scientific">Desulfonema ishimotonii</name>
    <dbReference type="NCBI Taxonomy" id="45657"/>
    <lineage>
        <taxon>Bacteria</taxon>
        <taxon>Pseudomonadati</taxon>
        <taxon>Thermodesulfobacteriota</taxon>
        <taxon>Desulfobacteria</taxon>
        <taxon>Desulfobacterales</taxon>
        <taxon>Desulfococcaceae</taxon>
        <taxon>Desulfonema</taxon>
    </lineage>
</organism>
<evidence type="ECO:0000313" key="3">
    <source>
        <dbReference type="EMBL" id="GBC62109.1"/>
    </source>
</evidence>
<keyword evidence="1" id="KW-0732">Signal</keyword>